<dbReference type="PROSITE" id="PS51194">
    <property type="entry name" value="HELICASE_CTER"/>
    <property type="match status" value="1"/>
</dbReference>
<dbReference type="GO" id="GO:0003676">
    <property type="term" value="F:nucleic acid binding"/>
    <property type="evidence" value="ECO:0007669"/>
    <property type="project" value="InterPro"/>
</dbReference>
<dbReference type="EMBL" id="AJYW02000194">
    <property type="protein sequence ID" value="OEE74457.1"/>
    <property type="molecule type" value="Genomic_DNA"/>
</dbReference>
<dbReference type="SMART" id="SM00847">
    <property type="entry name" value="HA2"/>
    <property type="match status" value="1"/>
</dbReference>
<dbReference type="GO" id="GO:0016787">
    <property type="term" value="F:hydrolase activity"/>
    <property type="evidence" value="ECO:0007669"/>
    <property type="project" value="UniProtKB-KW"/>
</dbReference>
<dbReference type="InterPro" id="IPR011545">
    <property type="entry name" value="DEAD/DEAH_box_helicase_dom"/>
</dbReference>
<gene>
    <name evidence="7" type="ORF">A130_17810</name>
</gene>
<protein>
    <submittedName>
        <fullName evidence="7">DEAD/DEAH box helicase</fullName>
    </submittedName>
</protein>
<evidence type="ECO:0000313" key="8">
    <source>
        <dbReference type="Proteomes" id="UP000094165"/>
    </source>
</evidence>
<dbReference type="SMART" id="SM00487">
    <property type="entry name" value="DEXDc"/>
    <property type="match status" value="1"/>
</dbReference>
<evidence type="ECO:0000256" key="2">
    <source>
        <dbReference type="ARBA" id="ARBA00022801"/>
    </source>
</evidence>
<keyword evidence="1" id="KW-0547">Nucleotide-binding</keyword>
<keyword evidence="8" id="KW-1185">Reference proteome</keyword>
<dbReference type="SMART" id="SM00490">
    <property type="entry name" value="HELICc"/>
    <property type="match status" value="1"/>
</dbReference>
<dbReference type="InterPro" id="IPR001650">
    <property type="entry name" value="Helicase_C-like"/>
</dbReference>
<dbReference type="PANTHER" id="PTHR43519:SF1">
    <property type="entry name" value="ATP-DEPENDENT RNA HELICASE HRPB"/>
    <property type="match status" value="1"/>
</dbReference>
<dbReference type="Gene3D" id="1.20.120.1080">
    <property type="match status" value="1"/>
</dbReference>
<feature type="domain" description="Helicase C-terminal" evidence="6">
    <location>
        <begin position="189"/>
        <end position="372"/>
    </location>
</feature>
<name>A0A1E5CW87_9VIBR</name>
<sequence length="808" mass="91282">MHSLPIDALFSEFEATIAKYNLVVEAETGSGKSTKLPLWASKHGRVLVIEPRRIACTSLAEYTASQRLERVGQSIGYAIKLDIQFSEDSDIVFVTPGVALRWFSENKLADFDIVMIDEFHERRWDTDLLVALLKEANRHRLIVTSATLEGHRLAEYVNATRLQSQGRLFDVDYIYRTSESQQLPDIRMLENRIVDEVKKQLIASPGDILVFLPGRKEITQCAQMLQRIAGCVVVKLHASVSDKERKLALNAQPLQVHDSENSGDSESSDVHLKKVVLATNVAETSLTIPNISTVIDSGLERRTIQRNGRTTLSLKSISKASSKQRAGRAGRVMDGLCIRLYGEHAALESMTPPELQREELVEPMLAAASCGYSLDQLPFLDDLPSKSMASATEKLRLMQAIDSEGKITPHGTILSPLPIDVLYADLVTRMPSRALKEVMVDLAAALSVPAAIYQIKPHQDDDQPIEKQEPHHCDGEILINLVRGRTFDSIQVEQEALKEAKGLSKQMREAFELPQLDVASRYDRHLFLTSIAQLHPELVFVRREKRRQALANGEMEVAVGRHSRFSDKAEAAIVMDTHSIPGRGVKQTLNLATVMLPVPLSLLIELELGDWVQGETTVVKSGEQSSGKNQILTEMELRYAGRLLTTRQVMPEGELLLKPIVDAVNRNEWLIGLADERRMEINLWKLYVELGLDAQHSTHGEINFEQWFIDQLTELEIQDVEELSIFDNSDFTFEGIPYWEFDDFAHQYPQSITLADLQLTVEYYVSKKLIHVIYQRGSRKGDPKRWELPTWKGWRIQYKKASRVVDVR</sequence>
<evidence type="ECO:0000256" key="3">
    <source>
        <dbReference type="ARBA" id="ARBA00022806"/>
    </source>
</evidence>
<organism evidence="7 8">
    <name type="scientific">Vibrio genomosp. F6 str. FF-238</name>
    <dbReference type="NCBI Taxonomy" id="1191298"/>
    <lineage>
        <taxon>Bacteria</taxon>
        <taxon>Pseudomonadati</taxon>
        <taxon>Pseudomonadota</taxon>
        <taxon>Gammaproteobacteria</taxon>
        <taxon>Vibrionales</taxon>
        <taxon>Vibrionaceae</taxon>
        <taxon>Vibrio</taxon>
    </lineage>
</organism>
<evidence type="ECO:0000313" key="7">
    <source>
        <dbReference type="EMBL" id="OEE74457.1"/>
    </source>
</evidence>
<dbReference type="PANTHER" id="PTHR43519">
    <property type="entry name" value="ATP-DEPENDENT RNA HELICASE HRPB"/>
    <property type="match status" value="1"/>
</dbReference>
<reference evidence="7 8" key="1">
    <citation type="journal article" date="2012" name="Science">
        <title>Ecological populations of bacteria act as socially cohesive units of antibiotic production and resistance.</title>
        <authorList>
            <person name="Cordero O.X."/>
            <person name="Wildschutte H."/>
            <person name="Kirkup B."/>
            <person name="Proehl S."/>
            <person name="Ngo L."/>
            <person name="Hussain F."/>
            <person name="Le Roux F."/>
            <person name="Mincer T."/>
            <person name="Polz M.F."/>
        </authorList>
    </citation>
    <scope>NUCLEOTIDE SEQUENCE [LARGE SCALE GENOMIC DNA]</scope>
    <source>
        <strain evidence="7 8">FF-238</strain>
    </source>
</reference>
<dbReference type="PROSITE" id="PS51192">
    <property type="entry name" value="HELICASE_ATP_BIND_1"/>
    <property type="match status" value="1"/>
</dbReference>
<dbReference type="InterPro" id="IPR014001">
    <property type="entry name" value="Helicase_ATP-bd"/>
</dbReference>
<dbReference type="Proteomes" id="UP000094165">
    <property type="component" value="Unassembled WGS sequence"/>
</dbReference>
<dbReference type="AlphaFoldDB" id="A0A1E5CW87"/>
<dbReference type="Pfam" id="PF00270">
    <property type="entry name" value="DEAD"/>
    <property type="match status" value="1"/>
</dbReference>
<dbReference type="Gene3D" id="3.40.50.300">
    <property type="entry name" value="P-loop containing nucleotide triphosphate hydrolases"/>
    <property type="match status" value="2"/>
</dbReference>
<keyword evidence="2" id="KW-0378">Hydrolase</keyword>
<dbReference type="CDD" id="cd17917">
    <property type="entry name" value="DEXHc_RHA-like"/>
    <property type="match status" value="1"/>
</dbReference>
<evidence type="ECO:0000259" key="6">
    <source>
        <dbReference type="PROSITE" id="PS51194"/>
    </source>
</evidence>
<dbReference type="InterPro" id="IPR027417">
    <property type="entry name" value="P-loop_NTPase"/>
</dbReference>
<dbReference type="GO" id="GO:0005524">
    <property type="term" value="F:ATP binding"/>
    <property type="evidence" value="ECO:0007669"/>
    <property type="project" value="UniProtKB-KW"/>
</dbReference>
<proteinExistence type="predicted"/>
<dbReference type="Pfam" id="PF00271">
    <property type="entry name" value="Helicase_C"/>
    <property type="match status" value="1"/>
</dbReference>
<dbReference type="CDD" id="cd18791">
    <property type="entry name" value="SF2_C_RHA"/>
    <property type="match status" value="1"/>
</dbReference>
<feature type="domain" description="Helicase ATP-binding" evidence="5">
    <location>
        <begin position="13"/>
        <end position="166"/>
    </location>
</feature>
<comment type="caution">
    <text evidence="7">The sequence shown here is derived from an EMBL/GenBank/DDBJ whole genome shotgun (WGS) entry which is preliminary data.</text>
</comment>
<evidence type="ECO:0000256" key="1">
    <source>
        <dbReference type="ARBA" id="ARBA00022741"/>
    </source>
</evidence>
<dbReference type="RefSeq" id="WP_017052530.1">
    <property type="nucleotide sequence ID" value="NZ_AJYW02000194.1"/>
</dbReference>
<keyword evidence="3 7" id="KW-0347">Helicase</keyword>
<dbReference type="GO" id="GO:0004386">
    <property type="term" value="F:helicase activity"/>
    <property type="evidence" value="ECO:0007669"/>
    <property type="project" value="UniProtKB-KW"/>
</dbReference>
<evidence type="ECO:0000256" key="4">
    <source>
        <dbReference type="ARBA" id="ARBA00022840"/>
    </source>
</evidence>
<dbReference type="SUPFAM" id="SSF52540">
    <property type="entry name" value="P-loop containing nucleoside triphosphate hydrolases"/>
    <property type="match status" value="1"/>
</dbReference>
<keyword evidence="4" id="KW-0067">ATP-binding</keyword>
<accession>A0A1E5CW87</accession>
<dbReference type="InterPro" id="IPR007502">
    <property type="entry name" value="Helicase-assoc_dom"/>
</dbReference>
<evidence type="ECO:0000259" key="5">
    <source>
        <dbReference type="PROSITE" id="PS51192"/>
    </source>
</evidence>